<reference evidence="2 3" key="1">
    <citation type="submission" date="2017-06" db="EMBL/GenBank/DDBJ databases">
        <authorList>
            <person name="Kim H.J."/>
            <person name="Triplett B.A."/>
        </authorList>
    </citation>
    <scope>NUCLEOTIDE SEQUENCE [LARGE SCALE GENOMIC DNA]</scope>
    <source>
        <strain evidence="2 3">DSM 44715</strain>
    </source>
</reference>
<proteinExistence type="predicted"/>
<dbReference type="InterPro" id="IPR015020">
    <property type="entry name" value="Rv2525c-like_Glyco_Hydro-like"/>
</dbReference>
<evidence type="ECO:0000313" key="3">
    <source>
        <dbReference type="Proteomes" id="UP000198318"/>
    </source>
</evidence>
<organism evidence="2 3">
    <name type="scientific">Actinomadura meyerae</name>
    <dbReference type="NCBI Taxonomy" id="240840"/>
    <lineage>
        <taxon>Bacteria</taxon>
        <taxon>Bacillati</taxon>
        <taxon>Actinomycetota</taxon>
        <taxon>Actinomycetes</taxon>
        <taxon>Streptosporangiales</taxon>
        <taxon>Thermomonosporaceae</taxon>
        <taxon>Actinomadura</taxon>
    </lineage>
</organism>
<dbReference type="InterPro" id="IPR017853">
    <property type="entry name" value="GH"/>
</dbReference>
<evidence type="ECO:0000313" key="2">
    <source>
        <dbReference type="EMBL" id="SNS65342.1"/>
    </source>
</evidence>
<dbReference type="Gene3D" id="3.20.20.80">
    <property type="entry name" value="Glycosidases"/>
    <property type="match status" value="1"/>
</dbReference>
<name>A0A239G9F9_9ACTN</name>
<feature type="domain" description="Rv2525c-like glycoside hydrolase-like" evidence="1">
    <location>
        <begin position="17"/>
        <end position="181"/>
    </location>
</feature>
<dbReference type="EMBL" id="FZOR01000007">
    <property type="protein sequence ID" value="SNS65342.1"/>
    <property type="molecule type" value="Genomic_DNA"/>
</dbReference>
<dbReference type="OrthoDB" id="514320at2"/>
<protein>
    <recommendedName>
        <fullName evidence="1">Rv2525c-like glycoside hydrolase-like domain-containing protein</fullName>
    </recommendedName>
</protein>
<keyword evidence="3" id="KW-1185">Reference proteome</keyword>
<dbReference type="AlphaFoldDB" id="A0A239G9F9"/>
<dbReference type="SUPFAM" id="SSF51445">
    <property type="entry name" value="(Trans)glycosidases"/>
    <property type="match status" value="1"/>
</dbReference>
<dbReference type="Pfam" id="PF08924">
    <property type="entry name" value="Rv2525c_GlyHyd-like"/>
    <property type="match status" value="1"/>
</dbReference>
<accession>A0A239G9F9</accession>
<evidence type="ECO:0000259" key="1">
    <source>
        <dbReference type="Pfam" id="PF08924"/>
    </source>
</evidence>
<dbReference type="Proteomes" id="UP000198318">
    <property type="component" value="Unassembled WGS sequence"/>
</dbReference>
<dbReference type="RefSeq" id="WP_089325661.1">
    <property type="nucleotide sequence ID" value="NZ_FZOR01000007.1"/>
</dbReference>
<sequence length="341" mass="36480">MAVFGVDYAWGRPGTTALKRAGAKFACRYLSHDTTGKNLTRAEADDLSSAGIWLVVVWETSAKRPLDGRSAGVADARDAAAQAKACGMPDGRPIYFAADWDASASQQDEINAYLDGVASVIGRDRVGLYAGYGPMKRAFDAGKITYGWQTYAWSGGRWDARAQLQQYSNDHTINGVGVDYDRAVKSDYGQWRVGDAPSGGDTPDYVSVGAAAGQQLPPGQWTAIDWAYEYSDSEHQHYDKGGPDMLNGSAQYSLSVTATVRGVPAGTLLQARAIEVEAADASRYEVGPVQDFVSAGDTTYLLYGVSADVVGTGHRLRVQVVQHGTAPATLQSATAKALFWR</sequence>
<gene>
    <name evidence="2" type="ORF">SAMN05443665_100764</name>
</gene>